<accession>A0A197KIH7</accession>
<name>A0A197KIH7_9FUNG</name>
<evidence type="ECO:0000256" key="1">
    <source>
        <dbReference type="SAM" id="MobiDB-lite"/>
    </source>
</evidence>
<feature type="compositionally biased region" description="Basic residues" evidence="1">
    <location>
        <begin position="77"/>
        <end position="89"/>
    </location>
</feature>
<dbReference type="Proteomes" id="UP000078512">
    <property type="component" value="Unassembled WGS sequence"/>
</dbReference>
<feature type="region of interest" description="Disordered" evidence="1">
    <location>
        <begin position="45"/>
        <end position="89"/>
    </location>
</feature>
<organism evidence="2 3">
    <name type="scientific">Linnemannia elongata AG-77</name>
    <dbReference type="NCBI Taxonomy" id="1314771"/>
    <lineage>
        <taxon>Eukaryota</taxon>
        <taxon>Fungi</taxon>
        <taxon>Fungi incertae sedis</taxon>
        <taxon>Mucoromycota</taxon>
        <taxon>Mortierellomycotina</taxon>
        <taxon>Mortierellomycetes</taxon>
        <taxon>Mortierellales</taxon>
        <taxon>Mortierellaceae</taxon>
        <taxon>Linnemannia</taxon>
    </lineage>
</organism>
<gene>
    <name evidence="2" type="ORF">K457DRAFT_162225</name>
</gene>
<dbReference type="EMBL" id="KV442011">
    <property type="protein sequence ID" value="OAQ36421.1"/>
    <property type="molecule type" value="Genomic_DNA"/>
</dbReference>
<sequence>MDSCSTRVFCRIETTSLVQTKSTDKIVALAIQALEITMTRIPLKTASSATPSNNKCLHPRHHRPHCPCPLPPLPPRPRPRPHPHHHRPHLSSLLHIALLARVRAPTAGQLSPFSLSQRRVRIQISRNPRSQH</sequence>
<keyword evidence="3" id="KW-1185">Reference proteome</keyword>
<protein>
    <submittedName>
        <fullName evidence="2">Uncharacterized protein</fullName>
    </submittedName>
</protein>
<dbReference type="AlphaFoldDB" id="A0A197KIH7"/>
<proteinExistence type="predicted"/>
<evidence type="ECO:0000313" key="2">
    <source>
        <dbReference type="EMBL" id="OAQ36421.1"/>
    </source>
</evidence>
<evidence type="ECO:0000313" key="3">
    <source>
        <dbReference type="Proteomes" id="UP000078512"/>
    </source>
</evidence>
<feature type="compositionally biased region" description="Polar residues" evidence="1">
    <location>
        <begin position="45"/>
        <end position="55"/>
    </location>
</feature>
<feature type="compositionally biased region" description="Pro residues" evidence="1">
    <location>
        <begin position="66"/>
        <end position="76"/>
    </location>
</feature>
<reference evidence="2 3" key="1">
    <citation type="submission" date="2016-05" db="EMBL/GenBank/DDBJ databases">
        <title>Genome sequencing reveals origins of a unique bacterial endosymbiosis in the earliest lineages of terrestrial Fungi.</title>
        <authorList>
            <consortium name="DOE Joint Genome Institute"/>
            <person name="Uehling J."/>
            <person name="Gryganskyi A."/>
            <person name="Hameed K."/>
            <person name="Tschaplinski T."/>
            <person name="Misztal P."/>
            <person name="Wu S."/>
            <person name="Desiro A."/>
            <person name="Vande Pol N."/>
            <person name="Du Z.-Y."/>
            <person name="Zienkiewicz A."/>
            <person name="Zienkiewicz K."/>
            <person name="Morin E."/>
            <person name="Tisserant E."/>
            <person name="Splivallo R."/>
            <person name="Hainaut M."/>
            <person name="Henrissat B."/>
            <person name="Ohm R."/>
            <person name="Kuo A."/>
            <person name="Yan J."/>
            <person name="Lipzen A."/>
            <person name="Nolan M."/>
            <person name="Labutti K."/>
            <person name="Barry K."/>
            <person name="Goldstein A."/>
            <person name="Labbe J."/>
            <person name="Schadt C."/>
            <person name="Tuskan G."/>
            <person name="Grigoriev I."/>
            <person name="Martin F."/>
            <person name="Vilgalys R."/>
            <person name="Bonito G."/>
        </authorList>
    </citation>
    <scope>NUCLEOTIDE SEQUENCE [LARGE SCALE GENOMIC DNA]</scope>
    <source>
        <strain evidence="2 3">AG-77</strain>
    </source>
</reference>